<accession>A0ABU8KXM2</accession>
<dbReference type="Proteomes" id="UP001387293">
    <property type="component" value="Unassembled WGS sequence"/>
</dbReference>
<evidence type="ECO:0000256" key="2">
    <source>
        <dbReference type="ARBA" id="ARBA00022692"/>
    </source>
</evidence>
<evidence type="ECO:0000256" key="6">
    <source>
        <dbReference type="ARBA" id="ARBA00023136"/>
    </source>
</evidence>
<evidence type="ECO:0000256" key="3">
    <source>
        <dbReference type="ARBA" id="ARBA00022989"/>
    </source>
</evidence>
<evidence type="ECO:0000256" key="1">
    <source>
        <dbReference type="ARBA" id="ARBA00004127"/>
    </source>
</evidence>
<evidence type="ECO:0000256" key="4">
    <source>
        <dbReference type="ARBA" id="ARBA00023002"/>
    </source>
</evidence>
<reference evidence="10 11" key="1">
    <citation type="submission" date="2022-12" db="EMBL/GenBank/DDBJ databases">
        <authorList>
            <person name="Muema E."/>
        </authorList>
    </citation>
    <scope>NUCLEOTIDE SEQUENCE [LARGE SCALE GENOMIC DNA]</scope>
    <source>
        <strain evidence="11">1326</strain>
    </source>
</reference>
<name>A0ABU8KXM2_9HYPH</name>
<feature type="transmembrane region" description="Helical" evidence="8">
    <location>
        <begin position="146"/>
        <end position="169"/>
    </location>
</feature>
<feature type="transmembrane region" description="Helical" evidence="8">
    <location>
        <begin position="43"/>
        <end position="67"/>
    </location>
</feature>
<feature type="transmembrane region" description="Helical" evidence="8">
    <location>
        <begin position="73"/>
        <end position="91"/>
    </location>
</feature>
<proteinExistence type="predicted"/>
<feature type="transmembrane region" description="Helical" evidence="8">
    <location>
        <begin position="12"/>
        <end position="31"/>
    </location>
</feature>
<evidence type="ECO:0000256" key="8">
    <source>
        <dbReference type="SAM" id="Phobius"/>
    </source>
</evidence>
<evidence type="ECO:0000256" key="7">
    <source>
        <dbReference type="SAM" id="MobiDB-lite"/>
    </source>
</evidence>
<sequence length="334" mass="38585">MDSYDFPQVTQLAIPFFVAAILIELWLVRTGRAKGSFETRDTLTSLMMGTGNVVAGLLLGVVSYWALLWLWQFRIFNLGLSGWVFLAVFLLDDLRYYVYHRIAHRVRWVWAEHVNHHSSQHYNLSTALRQSWTGLFTFMFVLQAPLVLLGFHPTVIAFTFGFNLVWQFWIHTETIGKMWGWFEFVFNTPSHHRVHHATNPRYLDANYAGTLIIWDRMFGTFVEELEKDRPRYGIVRNLGTFNPLKVAFHEWIGIFRDAFAPDLTPRERLNYLIKPPGWSHDGSRDTSESLKAAYVRRNPGEAGKPGLPPAGVEPAEWSWRQDGSLDPPSRISAS</sequence>
<gene>
    <name evidence="10" type="ORF">O7A60_16995</name>
</gene>
<dbReference type="InterPro" id="IPR006694">
    <property type="entry name" value="Fatty_acid_hydroxylase"/>
</dbReference>
<evidence type="ECO:0000313" key="10">
    <source>
        <dbReference type="EMBL" id="MEI9410458.1"/>
    </source>
</evidence>
<comment type="subcellular location">
    <subcellularLocation>
        <location evidence="1">Endomembrane system</location>
        <topology evidence="1">Multi-pass membrane protein</topology>
    </subcellularLocation>
</comment>
<dbReference type="EMBL" id="JAPYKS010000011">
    <property type="protein sequence ID" value="MEI9410458.1"/>
    <property type="molecule type" value="Genomic_DNA"/>
</dbReference>
<protein>
    <submittedName>
        <fullName evidence="10">Sterol desaturase family protein</fullName>
    </submittedName>
</protein>
<evidence type="ECO:0000313" key="11">
    <source>
        <dbReference type="Proteomes" id="UP001387293"/>
    </source>
</evidence>
<keyword evidence="4" id="KW-0560">Oxidoreductase</keyword>
<keyword evidence="11" id="KW-1185">Reference proteome</keyword>
<dbReference type="InterPro" id="IPR051689">
    <property type="entry name" value="Sterol_desaturase/TMEM195"/>
</dbReference>
<evidence type="ECO:0000259" key="9">
    <source>
        <dbReference type="Pfam" id="PF04116"/>
    </source>
</evidence>
<feature type="domain" description="Fatty acid hydroxylase" evidence="9">
    <location>
        <begin position="85"/>
        <end position="220"/>
    </location>
</feature>
<keyword evidence="6 8" id="KW-0472">Membrane</keyword>
<keyword evidence="3 8" id="KW-1133">Transmembrane helix</keyword>
<dbReference type="PANTHER" id="PTHR21624">
    <property type="entry name" value="STEROL DESATURASE-RELATED PROTEIN"/>
    <property type="match status" value="1"/>
</dbReference>
<evidence type="ECO:0000256" key="5">
    <source>
        <dbReference type="ARBA" id="ARBA00023098"/>
    </source>
</evidence>
<dbReference type="Pfam" id="PF04116">
    <property type="entry name" value="FA_hydroxylase"/>
    <property type="match status" value="1"/>
</dbReference>
<keyword evidence="5" id="KW-0443">Lipid metabolism</keyword>
<organism evidence="10 11">
    <name type="scientific">Mesorhizobium salmacidum</name>
    <dbReference type="NCBI Taxonomy" id="3015171"/>
    <lineage>
        <taxon>Bacteria</taxon>
        <taxon>Pseudomonadati</taxon>
        <taxon>Pseudomonadota</taxon>
        <taxon>Alphaproteobacteria</taxon>
        <taxon>Hyphomicrobiales</taxon>
        <taxon>Phyllobacteriaceae</taxon>
        <taxon>Mesorhizobium</taxon>
    </lineage>
</organism>
<dbReference type="RefSeq" id="WP_337107228.1">
    <property type="nucleotide sequence ID" value="NZ_JAPYKS010000011.1"/>
</dbReference>
<dbReference type="PANTHER" id="PTHR21624:SF1">
    <property type="entry name" value="ALKYLGLYCEROL MONOOXYGENASE"/>
    <property type="match status" value="1"/>
</dbReference>
<feature type="region of interest" description="Disordered" evidence="7">
    <location>
        <begin position="295"/>
        <end position="334"/>
    </location>
</feature>
<comment type="caution">
    <text evidence="10">The sequence shown here is derived from an EMBL/GenBank/DDBJ whole genome shotgun (WGS) entry which is preliminary data.</text>
</comment>
<keyword evidence="2 8" id="KW-0812">Transmembrane</keyword>